<accession>A0ABR4KM45</accession>
<keyword evidence="2 7" id="KW-0812">Transmembrane</keyword>
<feature type="compositionally biased region" description="Basic and acidic residues" evidence="6">
    <location>
        <begin position="264"/>
        <end position="277"/>
    </location>
</feature>
<evidence type="ECO:0000313" key="9">
    <source>
        <dbReference type="Proteomes" id="UP001610444"/>
    </source>
</evidence>
<keyword evidence="9" id="KW-1185">Reference proteome</keyword>
<keyword evidence="3" id="KW-0256">Endoplasmic reticulum</keyword>
<keyword evidence="5 7" id="KW-0472">Membrane</keyword>
<feature type="compositionally biased region" description="Basic and acidic residues" evidence="6">
    <location>
        <begin position="312"/>
        <end position="328"/>
    </location>
</feature>
<keyword evidence="4 7" id="KW-1133">Transmembrane helix</keyword>
<dbReference type="PANTHER" id="PTHR31394:SF1">
    <property type="entry name" value="TRANSMEMBRANE PROTEIN 199"/>
    <property type="match status" value="1"/>
</dbReference>
<evidence type="ECO:0000313" key="8">
    <source>
        <dbReference type="EMBL" id="KAL2852283.1"/>
    </source>
</evidence>
<proteinExistence type="predicted"/>
<evidence type="ECO:0000256" key="4">
    <source>
        <dbReference type="ARBA" id="ARBA00022989"/>
    </source>
</evidence>
<name>A0ABR4KM45_9EURO</name>
<reference evidence="8 9" key="1">
    <citation type="submission" date="2024-07" db="EMBL/GenBank/DDBJ databases">
        <title>Section-level genome sequencing and comparative genomics of Aspergillus sections Usti and Cavernicolus.</title>
        <authorList>
            <consortium name="Lawrence Berkeley National Laboratory"/>
            <person name="Nybo J.L."/>
            <person name="Vesth T.C."/>
            <person name="Theobald S."/>
            <person name="Frisvad J.C."/>
            <person name="Larsen T.O."/>
            <person name="Kjaerboelling I."/>
            <person name="Rothschild-Mancinelli K."/>
            <person name="Lyhne E.K."/>
            <person name="Kogle M.E."/>
            <person name="Barry K."/>
            <person name="Clum A."/>
            <person name="Na H."/>
            <person name="Ledsgaard L."/>
            <person name="Lin J."/>
            <person name="Lipzen A."/>
            <person name="Kuo A."/>
            <person name="Riley R."/>
            <person name="Mondo S."/>
            <person name="LaButti K."/>
            <person name="Haridas S."/>
            <person name="Pangalinan J."/>
            <person name="Salamov A.A."/>
            <person name="Simmons B.A."/>
            <person name="Magnuson J.K."/>
            <person name="Chen J."/>
            <person name="Drula E."/>
            <person name="Henrissat B."/>
            <person name="Wiebenga A."/>
            <person name="Lubbers R.J."/>
            <person name="Gomes A.C."/>
            <person name="Macurrencykelacurrency M.R."/>
            <person name="Stajich J."/>
            <person name="Grigoriev I.V."/>
            <person name="Mortensen U.H."/>
            <person name="De vries R.P."/>
            <person name="Baker S.E."/>
            <person name="Andersen M.R."/>
        </authorList>
    </citation>
    <scope>NUCLEOTIDE SEQUENCE [LARGE SCALE GENOMIC DNA]</scope>
    <source>
        <strain evidence="8 9">CBS 756.74</strain>
    </source>
</reference>
<dbReference type="GeneID" id="98164677"/>
<evidence type="ECO:0000256" key="3">
    <source>
        <dbReference type="ARBA" id="ARBA00022824"/>
    </source>
</evidence>
<feature type="region of interest" description="Disordered" evidence="6">
    <location>
        <begin position="257"/>
        <end position="328"/>
    </location>
</feature>
<organism evidence="8 9">
    <name type="scientific">Aspergillus pseudodeflectus</name>
    <dbReference type="NCBI Taxonomy" id="176178"/>
    <lineage>
        <taxon>Eukaryota</taxon>
        <taxon>Fungi</taxon>
        <taxon>Dikarya</taxon>
        <taxon>Ascomycota</taxon>
        <taxon>Pezizomycotina</taxon>
        <taxon>Eurotiomycetes</taxon>
        <taxon>Eurotiomycetidae</taxon>
        <taxon>Eurotiales</taxon>
        <taxon>Aspergillaceae</taxon>
        <taxon>Aspergillus</taxon>
        <taxon>Aspergillus subgen. Nidulantes</taxon>
    </lineage>
</organism>
<dbReference type="Pfam" id="PF11712">
    <property type="entry name" value="Vma12"/>
    <property type="match status" value="1"/>
</dbReference>
<dbReference type="InterPro" id="IPR021013">
    <property type="entry name" value="ATPase_Vma12"/>
</dbReference>
<evidence type="ECO:0000256" key="1">
    <source>
        <dbReference type="ARBA" id="ARBA00004477"/>
    </source>
</evidence>
<feature type="transmembrane region" description="Helical" evidence="7">
    <location>
        <begin position="224"/>
        <end position="247"/>
    </location>
</feature>
<dbReference type="Proteomes" id="UP001610444">
    <property type="component" value="Unassembled WGS sequence"/>
</dbReference>
<protein>
    <submittedName>
        <fullName evidence="8">Endoplasmic reticulum-based factor for assembly of V-ATPase-domain-containing protein</fullName>
    </submittedName>
</protein>
<evidence type="ECO:0000256" key="5">
    <source>
        <dbReference type="ARBA" id="ARBA00023136"/>
    </source>
</evidence>
<comment type="caution">
    <text evidence="8">The sequence shown here is derived from an EMBL/GenBank/DDBJ whole genome shotgun (WGS) entry which is preliminary data.</text>
</comment>
<evidence type="ECO:0000256" key="7">
    <source>
        <dbReference type="SAM" id="Phobius"/>
    </source>
</evidence>
<gene>
    <name evidence="8" type="ORF">BJX68DRAFT_62700</name>
</gene>
<comment type="subcellular location">
    <subcellularLocation>
        <location evidence="1">Endoplasmic reticulum membrane</location>
        <topology evidence="1">Multi-pass membrane protein</topology>
    </subcellularLocation>
</comment>
<dbReference type="RefSeq" id="XP_070900286.1">
    <property type="nucleotide sequence ID" value="XM_071049513.1"/>
</dbReference>
<evidence type="ECO:0000256" key="6">
    <source>
        <dbReference type="SAM" id="MobiDB-lite"/>
    </source>
</evidence>
<dbReference type="EMBL" id="JBFXLR010000016">
    <property type="protein sequence ID" value="KAL2852283.1"/>
    <property type="molecule type" value="Genomic_DNA"/>
</dbReference>
<evidence type="ECO:0000256" key="2">
    <source>
        <dbReference type="ARBA" id="ARBA00022692"/>
    </source>
</evidence>
<dbReference type="PANTHER" id="PTHR31394">
    <property type="entry name" value="TRANSMEMBRANE PROTEIN 199"/>
    <property type="match status" value="1"/>
</dbReference>
<sequence length="328" mass="36214">MVRLIATPRILAALEAIPPSSREELNVPNTLNPGNPISHDQIIRIARYFRDKHISKDVSISTKIEGRSFDLDSLLRGTRLHIPPPPPKPEPSPEYLALKARLLAAAESDAYNRMLQPHTAHAANNTLSPSPDIFASSTPTLAALHDTNPNSNSDSEYNDPLTPSLVLNIFLSVLITGFSVYWALTSFQTPEVLVSTIVSMWSPSARASVHNHTGGRGASEPIRVLLSLFAALAIGVAEVTIYAIYLGKVEQARKKEKKMKERKRVIQKEEVRARGKDADDETPIPVPVPDKKDEDVIWGRGPNGGVRRRVREKWEEGEKKDKDEGHAG</sequence>
<feature type="transmembrane region" description="Helical" evidence="7">
    <location>
        <begin position="165"/>
        <end position="184"/>
    </location>
</feature>